<evidence type="ECO:0000313" key="3">
    <source>
        <dbReference type="Proteomes" id="UP000248301"/>
    </source>
</evidence>
<gene>
    <name evidence="2" type="ORF">CFR72_05470</name>
</gene>
<evidence type="ECO:0000256" key="1">
    <source>
        <dbReference type="SAM" id="MobiDB-lite"/>
    </source>
</evidence>
<feature type="region of interest" description="Disordered" evidence="1">
    <location>
        <begin position="39"/>
        <end position="79"/>
    </location>
</feature>
<protein>
    <submittedName>
        <fullName evidence="2">Uncharacterized protein</fullName>
    </submittedName>
</protein>
<feature type="region of interest" description="Disordered" evidence="1">
    <location>
        <begin position="1"/>
        <end position="21"/>
    </location>
</feature>
<evidence type="ECO:0000313" key="2">
    <source>
        <dbReference type="EMBL" id="PYD63722.1"/>
    </source>
</evidence>
<dbReference type="AlphaFoldDB" id="A0A318PZ15"/>
<proteinExistence type="predicted"/>
<organism evidence="2 3">
    <name type="scientific">Gluconacetobacter entanii</name>
    <dbReference type="NCBI Taxonomy" id="108528"/>
    <lineage>
        <taxon>Bacteria</taxon>
        <taxon>Pseudomonadati</taxon>
        <taxon>Pseudomonadota</taxon>
        <taxon>Alphaproteobacteria</taxon>
        <taxon>Acetobacterales</taxon>
        <taxon>Acetobacteraceae</taxon>
        <taxon>Gluconacetobacter</taxon>
    </lineage>
</organism>
<reference evidence="2 3" key="1">
    <citation type="submission" date="2017-07" db="EMBL/GenBank/DDBJ databases">
        <title>A draft genome sequence of Gluconacetobacter entanii LTH 4560.</title>
        <authorList>
            <person name="Skraban J."/>
            <person name="Cleenwerck I."/>
            <person name="Vandamme P."/>
            <person name="Trcek J."/>
        </authorList>
    </citation>
    <scope>NUCLEOTIDE SEQUENCE [LARGE SCALE GENOMIC DNA]</scope>
    <source>
        <strain evidence="2 3">LTH 4560</strain>
    </source>
</reference>
<accession>A0A318PZ15</accession>
<dbReference type="Proteomes" id="UP000248301">
    <property type="component" value="Unassembled WGS sequence"/>
</dbReference>
<comment type="caution">
    <text evidence="2">The sequence shown here is derived from an EMBL/GenBank/DDBJ whole genome shotgun (WGS) entry which is preliminary data.</text>
</comment>
<name>A0A318PZ15_9PROT</name>
<dbReference type="EMBL" id="NKUF01000008">
    <property type="protein sequence ID" value="PYD63722.1"/>
    <property type="molecule type" value="Genomic_DNA"/>
</dbReference>
<sequence length="79" mass="8407">MGHDAQVARVPVPGGQDERPRLRRRQRMTQGLDLVICGEGEPARGVRSPSSGDQAGCGVPETGGRFRSSGMDRFSLAGE</sequence>